<dbReference type="CDD" id="cd06171">
    <property type="entry name" value="Sigma70_r4"/>
    <property type="match status" value="1"/>
</dbReference>
<feature type="domain" description="RNA polymerase sigma factor 70 region 4 type 2" evidence="7">
    <location>
        <begin position="99"/>
        <end position="151"/>
    </location>
</feature>
<evidence type="ECO:0000313" key="9">
    <source>
        <dbReference type="Proteomes" id="UP000754710"/>
    </source>
</evidence>
<sequence>MDAEEFDSFYTASFSRLVGQIHAMIGDRDEAQECVQEAFVRAWSHRRQLEKAHAPEAWVRTTAYRLAVSRWRRTVRARRDPDRALQRRESAAELSPDHVALVHALRELPEAQRRAIVLHHMCDLPVVEVAAETGVPVGTVKARLSRGRTALMSLLGDGPADDLEGVSHA</sequence>
<keyword evidence="5" id="KW-0804">Transcription</keyword>
<dbReference type="NCBIfam" id="TIGR02937">
    <property type="entry name" value="sigma70-ECF"/>
    <property type="match status" value="1"/>
</dbReference>
<protein>
    <submittedName>
        <fullName evidence="8">SigE family RNA polymerase sigma factor</fullName>
    </submittedName>
</protein>
<name>A0ABS7RMS3_9ACTN</name>
<keyword evidence="3" id="KW-0731">Sigma factor</keyword>
<organism evidence="8 9">
    <name type="scientific">Nocardioides jiangsuensis</name>
    <dbReference type="NCBI Taxonomy" id="2866161"/>
    <lineage>
        <taxon>Bacteria</taxon>
        <taxon>Bacillati</taxon>
        <taxon>Actinomycetota</taxon>
        <taxon>Actinomycetes</taxon>
        <taxon>Propionibacteriales</taxon>
        <taxon>Nocardioidaceae</taxon>
        <taxon>Nocardioides</taxon>
    </lineage>
</organism>
<dbReference type="InterPro" id="IPR013324">
    <property type="entry name" value="RNA_pol_sigma_r3/r4-like"/>
</dbReference>
<dbReference type="PANTHER" id="PTHR43133">
    <property type="entry name" value="RNA POLYMERASE ECF-TYPE SIGMA FACTO"/>
    <property type="match status" value="1"/>
</dbReference>
<dbReference type="InterPro" id="IPR014284">
    <property type="entry name" value="RNA_pol_sigma-70_dom"/>
</dbReference>
<feature type="domain" description="RNA polymerase sigma-70 region 2" evidence="6">
    <location>
        <begin position="15"/>
        <end position="75"/>
    </location>
</feature>
<evidence type="ECO:0000256" key="5">
    <source>
        <dbReference type="ARBA" id="ARBA00023163"/>
    </source>
</evidence>
<dbReference type="RefSeq" id="WP_221026154.1">
    <property type="nucleotide sequence ID" value="NZ_JAIEZQ010000003.1"/>
</dbReference>
<evidence type="ECO:0000256" key="4">
    <source>
        <dbReference type="ARBA" id="ARBA00023125"/>
    </source>
</evidence>
<evidence type="ECO:0000259" key="7">
    <source>
        <dbReference type="Pfam" id="PF08281"/>
    </source>
</evidence>
<comment type="caution">
    <text evidence="8">The sequence shown here is derived from an EMBL/GenBank/DDBJ whole genome shotgun (WGS) entry which is preliminary data.</text>
</comment>
<evidence type="ECO:0000256" key="2">
    <source>
        <dbReference type="ARBA" id="ARBA00023015"/>
    </source>
</evidence>
<dbReference type="NCBIfam" id="TIGR02983">
    <property type="entry name" value="SigE-fam_strep"/>
    <property type="match status" value="1"/>
</dbReference>
<proteinExistence type="inferred from homology"/>
<dbReference type="SUPFAM" id="SSF88659">
    <property type="entry name" value="Sigma3 and sigma4 domains of RNA polymerase sigma factors"/>
    <property type="match status" value="1"/>
</dbReference>
<evidence type="ECO:0000256" key="3">
    <source>
        <dbReference type="ARBA" id="ARBA00023082"/>
    </source>
</evidence>
<comment type="similarity">
    <text evidence="1">Belongs to the sigma-70 factor family. ECF subfamily.</text>
</comment>
<dbReference type="Proteomes" id="UP000754710">
    <property type="component" value="Unassembled WGS sequence"/>
</dbReference>
<dbReference type="Pfam" id="PF08281">
    <property type="entry name" value="Sigma70_r4_2"/>
    <property type="match status" value="1"/>
</dbReference>
<dbReference type="InterPro" id="IPR013325">
    <property type="entry name" value="RNA_pol_sigma_r2"/>
</dbReference>
<reference evidence="8 9" key="1">
    <citation type="submission" date="2021-08" db="EMBL/GenBank/DDBJ databases">
        <title>Nocardioides bacterium WL0053 sp. nov., isolated from the sediment.</title>
        <authorList>
            <person name="Wang L."/>
            <person name="Zhang D."/>
            <person name="Zhang A."/>
        </authorList>
    </citation>
    <scope>NUCLEOTIDE SEQUENCE [LARGE SCALE GENOMIC DNA]</scope>
    <source>
        <strain evidence="8 9">WL0053</strain>
    </source>
</reference>
<dbReference type="Gene3D" id="1.10.10.10">
    <property type="entry name" value="Winged helix-like DNA-binding domain superfamily/Winged helix DNA-binding domain"/>
    <property type="match status" value="1"/>
</dbReference>
<accession>A0ABS7RMS3</accession>
<evidence type="ECO:0000313" key="8">
    <source>
        <dbReference type="EMBL" id="MBY9076340.1"/>
    </source>
</evidence>
<dbReference type="InterPro" id="IPR036388">
    <property type="entry name" value="WH-like_DNA-bd_sf"/>
</dbReference>
<evidence type="ECO:0000259" key="6">
    <source>
        <dbReference type="Pfam" id="PF04542"/>
    </source>
</evidence>
<dbReference type="Pfam" id="PF04542">
    <property type="entry name" value="Sigma70_r2"/>
    <property type="match status" value="1"/>
</dbReference>
<dbReference type="InterPro" id="IPR013249">
    <property type="entry name" value="RNA_pol_sigma70_r4_t2"/>
</dbReference>
<keyword evidence="9" id="KW-1185">Reference proteome</keyword>
<dbReference type="SUPFAM" id="SSF88946">
    <property type="entry name" value="Sigma2 domain of RNA polymerase sigma factors"/>
    <property type="match status" value="1"/>
</dbReference>
<dbReference type="InterPro" id="IPR007627">
    <property type="entry name" value="RNA_pol_sigma70_r2"/>
</dbReference>
<gene>
    <name evidence="8" type="ORF">K1X13_16020</name>
</gene>
<dbReference type="PANTHER" id="PTHR43133:SF50">
    <property type="entry name" value="ECF RNA POLYMERASE SIGMA FACTOR SIGM"/>
    <property type="match status" value="1"/>
</dbReference>
<dbReference type="InterPro" id="IPR039425">
    <property type="entry name" value="RNA_pol_sigma-70-like"/>
</dbReference>
<keyword evidence="4" id="KW-0238">DNA-binding</keyword>
<dbReference type="EMBL" id="JAIEZQ010000003">
    <property type="protein sequence ID" value="MBY9076340.1"/>
    <property type="molecule type" value="Genomic_DNA"/>
</dbReference>
<evidence type="ECO:0000256" key="1">
    <source>
        <dbReference type="ARBA" id="ARBA00010641"/>
    </source>
</evidence>
<dbReference type="InterPro" id="IPR014325">
    <property type="entry name" value="RNA_pol_sigma-E_actinobac"/>
</dbReference>
<dbReference type="Gene3D" id="1.10.1740.10">
    <property type="match status" value="1"/>
</dbReference>
<keyword evidence="2" id="KW-0805">Transcription regulation</keyword>